<evidence type="ECO:0000313" key="1">
    <source>
        <dbReference type="EMBL" id="OGY58989.1"/>
    </source>
</evidence>
<dbReference type="STRING" id="1797689.A3F24_02920"/>
<dbReference type="Proteomes" id="UP000178515">
    <property type="component" value="Unassembled WGS sequence"/>
</dbReference>
<name>A0A1G1Z3I4_9BACT</name>
<dbReference type="AlphaFoldDB" id="A0A1G1Z3I4"/>
<evidence type="ECO:0008006" key="3">
    <source>
        <dbReference type="Google" id="ProtNLM"/>
    </source>
</evidence>
<dbReference type="Pfam" id="PF04308">
    <property type="entry name" value="RNaseH_like"/>
    <property type="match status" value="1"/>
</dbReference>
<evidence type="ECO:0000313" key="2">
    <source>
        <dbReference type="Proteomes" id="UP000178515"/>
    </source>
</evidence>
<reference evidence="1 2" key="1">
    <citation type="journal article" date="2016" name="Nat. Commun.">
        <title>Thousands of microbial genomes shed light on interconnected biogeochemical processes in an aquifer system.</title>
        <authorList>
            <person name="Anantharaman K."/>
            <person name="Brown C.T."/>
            <person name="Hug L.A."/>
            <person name="Sharon I."/>
            <person name="Castelle C.J."/>
            <person name="Probst A.J."/>
            <person name="Thomas B.C."/>
            <person name="Singh A."/>
            <person name="Wilkins M.J."/>
            <person name="Karaoz U."/>
            <person name="Brodie E.L."/>
            <person name="Williams K.H."/>
            <person name="Hubbard S.S."/>
            <person name="Banfield J.F."/>
        </authorList>
    </citation>
    <scope>NUCLEOTIDE SEQUENCE [LARGE SCALE GENOMIC DNA]</scope>
</reference>
<dbReference type="EMBL" id="MHIX01000029">
    <property type="protein sequence ID" value="OGY58989.1"/>
    <property type="molecule type" value="Genomic_DNA"/>
</dbReference>
<dbReference type="PANTHER" id="PTHR39961">
    <property type="entry name" value="HYPOTHETICAL CYTOSOLIC PROTEIN"/>
    <property type="match status" value="1"/>
</dbReference>
<sequence>MHKEILFNAPLGRKLPISEVASAVRAFMDVAPERAYTIIIGTDSMIYDKRHADFVTAVVVHRVGNGGTYFWRRVDFHHYYTLRDRMLQEVLTSLQTAQELLLILRAMDLPHFDFEIHVDIGENGETRSMIQEVTGMVRAYNFAVKTKPESYAASKVADRHT</sequence>
<gene>
    <name evidence="1" type="ORF">A3F24_02920</name>
</gene>
<dbReference type="InterPro" id="IPR007405">
    <property type="entry name" value="Phage_KVP40_Orf299"/>
</dbReference>
<accession>A0A1G1Z3I4</accession>
<comment type="caution">
    <text evidence="1">The sequence shown here is derived from an EMBL/GenBank/DDBJ whole genome shotgun (WGS) entry which is preliminary data.</text>
</comment>
<protein>
    <recommendedName>
        <fullName evidence="3">DUF458 domain-containing protein</fullName>
    </recommendedName>
</protein>
<dbReference type="PANTHER" id="PTHR39961:SF1">
    <property type="entry name" value="DUF458 DOMAIN-CONTAINING PROTEIN"/>
    <property type="match status" value="1"/>
</dbReference>
<proteinExistence type="predicted"/>
<organism evidence="1 2">
    <name type="scientific">Candidatus Colwellbacteria bacterium RIFCSPHIGHO2_12_FULL_44_17</name>
    <dbReference type="NCBI Taxonomy" id="1797689"/>
    <lineage>
        <taxon>Bacteria</taxon>
        <taxon>Candidatus Colwelliibacteriota</taxon>
    </lineage>
</organism>